<sequence length="698" mass="78279">MIHTHLKILALSLTALPFMAYANDKKDEADLPDIEVTALRTNSKWLNTTASVYTVNANTLKNTPKTNISDALKAIPGLQALERENYAQDMQISMRGFGARSTFGVRGIRIYVDGIPSSMPDGQGQTSNIDLNSLEKIEVLGGPFSSLYGNSSGGTILATTHEGTGNPSVSVGFNTARFAKQQTSFQLQGGSKAASLPAYNISSSYFDTNGYREHSDARKVLNNAKFTWDLNDGSTLNWVLNQVRIRAADPGGLTRKQWQENPRQVAQNVRDYNMRKEIDQSQTGLTWDKSINEHNSLYAMAYAGRRHVVQYQSIPVKAQTAPKHAGGVIDFTRHYYGTDIRWLNTNTIPNLTVIGGVAFDKENEDRQGYNNFDGAHLGIKGKLRRDEDNTLWNLDPYIQFSWKFLPEWHLDGGLRYSNVHFRTRDHYLANGDDSSTMRYHKLLPGISLGWNFSNQAAAYVAYGKGFETPTFTEMAYRPDGQAGFNRNLKPSSNDTVEAGLKFEQPWGQLTATIFHTETHNDIVSAVSSGGRSTFRNADRTKRYGSELAWQKKLWQDLQVQASYSYVDAKFDSEIAAQGKAAAVSKGNKIPGVAQNQFYLGFQWQPKQGWQGGMDIRYMDKIYINDSNSDYAPAYALASANIGYEWAHRGWMVSSYARIDNIFNRHYAGSVIVNDSNERYFEPSPKRTFSTGINIRKMF</sequence>
<keyword evidence="7 10" id="KW-0472">Membrane</keyword>
<feature type="domain" description="TonB-dependent receptor-like beta-barrel" evidence="13">
    <location>
        <begin position="221"/>
        <end position="661"/>
    </location>
</feature>
<protein>
    <submittedName>
        <fullName evidence="15">Outer membrane receptor protein, mostly Fe transport</fullName>
    </submittedName>
</protein>
<organism evidence="15 16">
    <name type="scientific">Snodgrassella alvi SCGC AB-598-J21</name>
    <dbReference type="NCBI Taxonomy" id="1385367"/>
    <lineage>
        <taxon>Bacteria</taxon>
        <taxon>Pseudomonadati</taxon>
        <taxon>Pseudomonadota</taxon>
        <taxon>Betaproteobacteria</taxon>
        <taxon>Neisseriales</taxon>
        <taxon>Neisseriaceae</taxon>
        <taxon>Snodgrassella</taxon>
    </lineage>
</organism>
<dbReference type="PANTHER" id="PTHR30069:SF28">
    <property type="entry name" value="TONB-DEPENDENT RECEPTOR YNCD-RELATED"/>
    <property type="match status" value="1"/>
</dbReference>
<evidence type="ECO:0000259" key="13">
    <source>
        <dbReference type="Pfam" id="PF00593"/>
    </source>
</evidence>
<evidence type="ECO:0000256" key="5">
    <source>
        <dbReference type="ARBA" id="ARBA00022692"/>
    </source>
</evidence>
<dbReference type="Pfam" id="PF00593">
    <property type="entry name" value="TonB_dep_Rec_b-barrel"/>
    <property type="match status" value="1"/>
</dbReference>
<keyword evidence="8 15" id="KW-0675">Receptor</keyword>
<dbReference type="CDD" id="cd01347">
    <property type="entry name" value="ligand_gated_channel"/>
    <property type="match status" value="1"/>
</dbReference>
<evidence type="ECO:0000256" key="8">
    <source>
        <dbReference type="ARBA" id="ARBA00023170"/>
    </source>
</evidence>
<evidence type="ECO:0000256" key="1">
    <source>
        <dbReference type="ARBA" id="ARBA00004571"/>
    </source>
</evidence>
<dbReference type="PANTHER" id="PTHR30069">
    <property type="entry name" value="TONB-DEPENDENT OUTER MEMBRANE RECEPTOR"/>
    <property type="match status" value="1"/>
</dbReference>
<evidence type="ECO:0000256" key="12">
    <source>
        <dbReference type="SAM" id="SignalP"/>
    </source>
</evidence>
<keyword evidence="3 10" id="KW-0813">Transport</keyword>
<dbReference type="EMBL" id="AVQL01000454">
    <property type="protein sequence ID" value="KEQ00150.1"/>
    <property type="molecule type" value="Genomic_DNA"/>
</dbReference>
<evidence type="ECO:0000256" key="7">
    <source>
        <dbReference type="ARBA" id="ARBA00023136"/>
    </source>
</evidence>
<evidence type="ECO:0000256" key="4">
    <source>
        <dbReference type="ARBA" id="ARBA00022452"/>
    </source>
</evidence>
<keyword evidence="5 10" id="KW-0812">Transmembrane</keyword>
<proteinExistence type="inferred from homology"/>
<accession>A0A074VCE8</accession>
<feature type="signal peptide" evidence="12">
    <location>
        <begin position="1"/>
        <end position="22"/>
    </location>
</feature>
<keyword evidence="12" id="KW-0732">Signal</keyword>
<gene>
    <name evidence="15" type="ORF">SASC598J21_020330</name>
</gene>
<dbReference type="InterPro" id="IPR012910">
    <property type="entry name" value="Plug_dom"/>
</dbReference>
<feature type="chain" id="PRO_5001700571" evidence="12">
    <location>
        <begin position="23"/>
        <end position="698"/>
    </location>
</feature>
<dbReference type="InterPro" id="IPR036942">
    <property type="entry name" value="Beta-barrel_TonB_sf"/>
</dbReference>
<dbReference type="SUPFAM" id="SSF56935">
    <property type="entry name" value="Porins"/>
    <property type="match status" value="1"/>
</dbReference>
<evidence type="ECO:0000313" key="16">
    <source>
        <dbReference type="Proteomes" id="UP000027644"/>
    </source>
</evidence>
<feature type="domain" description="TonB-dependent receptor plug" evidence="14">
    <location>
        <begin position="47"/>
        <end position="154"/>
    </location>
</feature>
<dbReference type="Gene3D" id="2.170.130.10">
    <property type="entry name" value="TonB-dependent receptor, plug domain"/>
    <property type="match status" value="1"/>
</dbReference>
<evidence type="ECO:0000256" key="3">
    <source>
        <dbReference type="ARBA" id="ARBA00022448"/>
    </source>
</evidence>
<dbReference type="Proteomes" id="UP000027644">
    <property type="component" value="Unassembled WGS sequence"/>
</dbReference>
<dbReference type="Gene3D" id="2.40.170.20">
    <property type="entry name" value="TonB-dependent receptor, beta-barrel domain"/>
    <property type="match status" value="1"/>
</dbReference>
<evidence type="ECO:0000313" key="15">
    <source>
        <dbReference type="EMBL" id="KEQ00150.1"/>
    </source>
</evidence>
<keyword evidence="4 10" id="KW-1134">Transmembrane beta strand</keyword>
<evidence type="ECO:0000256" key="6">
    <source>
        <dbReference type="ARBA" id="ARBA00023077"/>
    </source>
</evidence>
<dbReference type="GO" id="GO:0009279">
    <property type="term" value="C:cell outer membrane"/>
    <property type="evidence" value="ECO:0007669"/>
    <property type="project" value="UniProtKB-SubCell"/>
</dbReference>
<dbReference type="InterPro" id="IPR039426">
    <property type="entry name" value="TonB-dep_rcpt-like"/>
</dbReference>
<dbReference type="Pfam" id="PF07715">
    <property type="entry name" value="Plug"/>
    <property type="match status" value="1"/>
</dbReference>
<comment type="subcellular location">
    <subcellularLocation>
        <location evidence="1 10">Cell outer membrane</location>
        <topology evidence="1 10">Multi-pass membrane protein</topology>
    </subcellularLocation>
</comment>
<evidence type="ECO:0000256" key="10">
    <source>
        <dbReference type="PROSITE-ProRule" id="PRU01360"/>
    </source>
</evidence>
<evidence type="ECO:0000259" key="14">
    <source>
        <dbReference type="Pfam" id="PF07715"/>
    </source>
</evidence>
<dbReference type="InterPro" id="IPR037066">
    <property type="entry name" value="Plug_dom_sf"/>
</dbReference>
<name>A0A074VCE8_9NEIS</name>
<reference evidence="15 16" key="1">
    <citation type="journal article" date="2014" name="PLoS Genet.">
        <title>Hidden diversity in honey bee gut symbionts detected by single-cell genomics.</title>
        <authorList>
            <person name="Engel P."/>
            <person name="Stepanauskas R."/>
            <person name="Moran N."/>
        </authorList>
    </citation>
    <scope>NUCLEOTIDE SEQUENCE [LARGE SCALE GENOMIC DNA]</scope>
    <source>
        <strain evidence="15 16">SCGC AB-598-J21</strain>
    </source>
</reference>
<keyword evidence="6 11" id="KW-0798">TonB box</keyword>
<comment type="caution">
    <text evidence="15">The sequence shown here is derived from an EMBL/GenBank/DDBJ whole genome shotgun (WGS) entry which is preliminary data.</text>
</comment>
<dbReference type="GO" id="GO:0044718">
    <property type="term" value="P:siderophore transmembrane transport"/>
    <property type="evidence" value="ECO:0007669"/>
    <property type="project" value="TreeGrafter"/>
</dbReference>
<dbReference type="InterPro" id="IPR000531">
    <property type="entry name" value="Beta-barrel_TonB"/>
</dbReference>
<evidence type="ECO:0000256" key="2">
    <source>
        <dbReference type="ARBA" id="ARBA00009810"/>
    </source>
</evidence>
<comment type="similarity">
    <text evidence="2 10 11">Belongs to the TonB-dependent receptor family.</text>
</comment>
<dbReference type="AlphaFoldDB" id="A0A074VCE8"/>
<dbReference type="GO" id="GO:0015344">
    <property type="term" value="F:siderophore uptake transmembrane transporter activity"/>
    <property type="evidence" value="ECO:0007669"/>
    <property type="project" value="TreeGrafter"/>
</dbReference>
<evidence type="ECO:0000256" key="9">
    <source>
        <dbReference type="ARBA" id="ARBA00023237"/>
    </source>
</evidence>
<dbReference type="PROSITE" id="PS52016">
    <property type="entry name" value="TONB_DEPENDENT_REC_3"/>
    <property type="match status" value="1"/>
</dbReference>
<keyword evidence="9 10" id="KW-0998">Cell outer membrane</keyword>
<evidence type="ECO:0000256" key="11">
    <source>
        <dbReference type="RuleBase" id="RU003357"/>
    </source>
</evidence>